<sequence length="104" mass="12279">MHWMKFRERLQLYITMNDVPECKKTVVILICCRATTYSLLRSLMAPEKPAERKVVTIFEAQNNHISPRVSEVVESFKFFQDPGRKRRRWGLHIIFEATGRGLQV</sequence>
<dbReference type="VEuPathDB" id="VectorBase:HLOH_060751"/>
<accession>A0A9J6GX45</accession>
<proteinExistence type="predicted"/>
<organism evidence="1 2">
    <name type="scientific">Haemaphysalis longicornis</name>
    <name type="common">Bush tick</name>
    <dbReference type="NCBI Taxonomy" id="44386"/>
    <lineage>
        <taxon>Eukaryota</taxon>
        <taxon>Metazoa</taxon>
        <taxon>Ecdysozoa</taxon>
        <taxon>Arthropoda</taxon>
        <taxon>Chelicerata</taxon>
        <taxon>Arachnida</taxon>
        <taxon>Acari</taxon>
        <taxon>Parasitiformes</taxon>
        <taxon>Ixodida</taxon>
        <taxon>Ixodoidea</taxon>
        <taxon>Ixodidae</taxon>
        <taxon>Haemaphysalinae</taxon>
        <taxon>Haemaphysalis</taxon>
    </lineage>
</organism>
<dbReference type="OrthoDB" id="6488181at2759"/>
<reference evidence="1 2" key="1">
    <citation type="journal article" date="2020" name="Cell">
        <title>Large-Scale Comparative Analyses of Tick Genomes Elucidate Their Genetic Diversity and Vector Capacities.</title>
        <authorList>
            <consortium name="Tick Genome and Microbiome Consortium (TIGMIC)"/>
            <person name="Jia N."/>
            <person name="Wang J."/>
            <person name="Shi W."/>
            <person name="Du L."/>
            <person name="Sun Y."/>
            <person name="Zhan W."/>
            <person name="Jiang J.F."/>
            <person name="Wang Q."/>
            <person name="Zhang B."/>
            <person name="Ji P."/>
            <person name="Bell-Sakyi L."/>
            <person name="Cui X.M."/>
            <person name="Yuan T.T."/>
            <person name="Jiang B.G."/>
            <person name="Yang W.F."/>
            <person name="Lam T.T."/>
            <person name="Chang Q.C."/>
            <person name="Ding S.J."/>
            <person name="Wang X.J."/>
            <person name="Zhu J.G."/>
            <person name="Ruan X.D."/>
            <person name="Zhao L."/>
            <person name="Wei J.T."/>
            <person name="Ye R.Z."/>
            <person name="Que T.C."/>
            <person name="Du C.H."/>
            <person name="Zhou Y.H."/>
            <person name="Cheng J.X."/>
            <person name="Dai P.F."/>
            <person name="Guo W.B."/>
            <person name="Han X.H."/>
            <person name="Huang E.J."/>
            <person name="Li L.F."/>
            <person name="Wei W."/>
            <person name="Gao Y.C."/>
            <person name="Liu J.Z."/>
            <person name="Shao H.Z."/>
            <person name="Wang X."/>
            <person name="Wang C.C."/>
            <person name="Yang T.C."/>
            <person name="Huo Q.B."/>
            <person name="Li W."/>
            <person name="Chen H.Y."/>
            <person name="Chen S.E."/>
            <person name="Zhou L.G."/>
            <person name="Ni X.B."/>
            <person name="Tian J.H."/>
            <person name="Sheng Y."/>
            <person name="Liu T."/>
            <person name="Pan Y.S."/>
            <person name="Xia L.Y."/>
            <person name="Li J."/>
            <person name="Zhao F."/>
            <person name="Cao W.C."/>
        </authorList>
    </citation>
    <scope>NUCLEOTIDE SEQUENCE [LARGE SCALE GENOMIC DNA]</scope>
    <source>
        <strain evidence="1">HaeL-2018</strain>
    </source>
</reference>
<dbReference type="Proteomes" id="UP000821853">
    <property type="component" value="Unassembled WGS sequence"/>
</dbReference>
<name>A0A9J6GX45_HAELO</name>
<dbReference type="EMBL" id="JABSTR010000009">
    <property type="protein sequence ID" value="KAH9378927.1"/>
    <property type="molecule type" value="Genomic_DNA"/>
</dbReference>
<evidence type="ECO:0000313" key="1">
    <source>
        <dbReference type="EMBL" id="KAH9378927.1"/>
    </source>
</evidence>
<comment type="caution">
    <text evidence="1">The sequence shown here is derived from an EMBL/GenBank/DDBJ whole genome shotgun (WGS) entry which is preliminary data.</text>
</comment>
<dbReference type="AlphaFoldDB" id="A0A9J6GX45"/>
<protein>
    <submittedName>
        <fullName evidence="1">Uncharacterized protein</fullName>
    </submittedName>
</protein>
<keyword evidence="2" id="KW-1185">Reference proteome</keyword>
<gene>
    <name evidence="1" type="ORF">HPB48_007525</name>
</gene>
<evidence type="ECO:0000313" key="2">
    <source>
        <dbReference type="Proteomes" id="UP000821853"/>
    </source>
</evidence>